<dbReference type="Proteomes" id="UP001348098">
    <property type="component" value="Unassembled WGS sequence"/>
</dbReference>
<dbReference type="RefSeq" id="WP_195079617.1">
    <property type="nucleotide sequence ID" value="NZ_JAYESH010000008.1"/>
</dbReference>
<dbReference type="InterPro" id="IPR025403">
    <property type="entry name" value="TgpA-like_C"/>
</dbReference>
<evidence type="ECO:0000313" key="4">
    <source>
        <dbReference type="EMBL" id="MEB3508909.1"/>
    </source>
</evidence>
<keyword evidence="2" id="KW-0472">Membrane</keyword>
<name>A0ABU6AN73_9NOCA</name>
<accession>A0ABU6AN73</accession>
<feature type="compositionally biased region" description="Pro residues" evidence="1">
    <location>
        <begin position="197"/>
        <end position="216"/>
    </location>
</feature>
<evidence type="ECO:0000256" key="1">
    <source>
        <dbReference type="SAM" id="MobiDB-lite"/>
    </source>
</evidence>
<evidence type="ECO:0000259" key="3">
    <source>
        <dbReference type="Pfam" id="PF13559"/>
    </source>
</evidence>
<keyword evidence="2" id="KW-1133">Transmembrane helix</keyword>
<reference evidence="4 5" key="1">
    <citation type="submission" date="2023-12" db="EMBL/GenBank/DDBJ databases">
        <title>novel species in genus Nocarida.</title>
        <authorList>
            <person name="Li Z."/>
        </authorList>
    </citation>
    <scope>NUCLEOTIDE SEQUENCE [LARGE SCALE GENOMIC DNA]</scope>
    <source>
        <strain evidence="4 5">CDC186</strain>
    </source>
</reference>
<evidence type="ECO:0000256" key="2">
    <source>
        <dbReference type="SAM" id="Phobius"/>
    </source>
</evidence>
<comment type="caution">
    <text evidence="4">The sequence shown here is derived from an EMBL/GenBank/DDBJ whole genome shotgun (WGS) entry which is preliminary data.</text>
</comment>
<feature type="region of interest" description="Disordered" evidence="1">
    <location>
        <begin position="196"/>
        <end position="223"/>
    </location>
</feature>
<dbReference type="EMBL" id="JAYKYQ010000001">
    <property type="protein sequence ID" value="MEB3508909.1"/>
    <property type="molecule type" value="Genomic_DNA"/>
</dbReference>
<proteinExistence type="predicted"/>
<dbReference type="Pfam" id="PF13559">
    <property type="entry name" value="DUF4129"/>
    <property type="match status" value="1"/>
</dbReference>
<feature type="domain" description="Protein-glutamine gamma-glutamyltransferase-like C-terminal" evidence="3">
    <location>
        <begin position="59"/>
        <end position="130"/>
    </location>
</feature>
<feature type="transmembrane region" description="Helical" evidence="2">
    <location>
        <begin position="170"/>
        <end position="188"/>
    </location>
</feature>
<organism evidence="4 5">
    <name type="scientific">Nocardia implantans</name>
    <dbReference type="NCBI Taxonomy" id="3108168"/>
    <lineage>
        <taxon>Bacteria</taxon>
        <taxon>Bacillati</taxon>
        <taxon>Actinomycetota</taxon>
        <taxon>Actinomycetes</taxon>
        <taxon>Mycobacteriales</taxon>
        <taxon>Nocardiaceae</taxon>
        <taxon>Nocardia</taxon>
    </lineage>
</organism>
<sequence length="361" mass="38846">MSDPAPPGQRPAEVVLSKGPHTTNDPAPGTPRLGAAAEHRAAAESAARQRDFDRALRERFRAVLRGLEQGGVLEVRRSRTARETADDVTTALPLETATEIQPAAQSFDEVVYGGRRATEDEYRRLEYADRFSASAPPPAPEPVEIEAVERAPRTGRTLPPLPKVLRDPRFWAVLAVTAAVLLLVYGALQSCGAPVAPTAPPPQPPPDLPDVPPPDRPGFGTGEDAIWDRLPAPIFYGGVQFLIAAAVVVWWRARRRGALVREPRPVEVAANELLAGQAALYRRAKDHDHVAGKLRAATLRRVRTPLGITADTPPDRIVAVIAARIGADPARIGAALFGPVPDPETLRMVAAQLERIESEVG</sequence>
<gene>
    <name evidence="4" type="ORF">U3653_02630</name>
</gene>
<keyword evidence="2" id="KW-0812">Transmembrane</keyword>
<protein>
    <submittedName>
        <fullName evidence="4">DUF4129 domain-containing protein</fullName>
    </submittedName>
</protein>
<feature type="region of interest" description="Disordered" evidence="1">
    <location>
        <begin position="1"/>
        <end position="49"/>
    </location>
</feature>
<feature type="compositionally biased region" description="Basic and acidic residues" evidence="1">
    <location>
        <begin position="37"/>
        <end position="49"/>
    </location>
</feature>
<keyword evidence="5" id="KW-1185">Reference proteome</keyword>
<evidence type="ECO:0000313" key="5">
    <source>
        <dbReference type="Proteomes" id="UP001348098"/>
    </source>
</evidence>
<feature type="transmembrane region" description="Helical" evidence="2">
    <location>
        <begin position="234"/>
        <end position="251"/>
    </location>
</feature>